<reference evidence="15" key="1">
    <citation type="submission" date="2017-03" db="EMBL/GenBank/DDBJ databases">
        <authorList>
            <person name="Sharma R."/>
            <person name="Thines M."/>
        </authorList>
    </citation>
    <scope>NUCLEOTIDE SEQUENCE [LARGE SCALE GENOMIC DNA]</scope>
</reference>
<keyword evidence="3" id="KW-0479">Metal-binding</keyword>
<feature type="region of interest" description="Disordered" evidence="12">
    <location>
        <begin position="265"/>
        <end position="362"/>
    </location>
</feature>
<proteinExistence type="inferred from homology"/>
<dbReference type="SMART" id="SM00355">
    <property type="entry name" value="ZnF_C2H2"/>
    <property type="match status" value="2"/>
</dbReference>
<dbReference type="PANTHER" id="PTHR16515">
    <property type="entry name" value="PR DOMAIN ZINC FINGER PROTEIN"/>
    <property type="match status" value="1"/>
</dbReference>
<evidence type="ECO:0000256" key="6">
    <source>
        <dbReference type="ARBA" id="ARBA00022833"/>
    </source>
</evidence>
<dbReference type="Pfam" id="PF00096">
    <property type="entry name" value="zf-C2H2"/>
    <property type="match status" value="2"/>
</dbReference>
<dbReference type="FunFam" id="3.30.160.60:FF:000630">
    <property type="entry name" value="Zinc finger protein 180"/>
    <property type="match status" value="1"/>
</dbReference>
<evidence type="ECO:0000256" key="11">
    <source>
        <dbReference type="PROSITE-ProRule" id="PRU00042"/>
    </source>
</evidence>
<dbReference type="InterPro" id="IPR036236">
    <property type="entry name" value="Znf_C2H2_sf"/>
</dbReference>
<evidence type="ECO:0000256" key="12">
    <source>
        <dbReference type="SAM" id="MobiDB-lite"/>
    </source>
</evidence>
<feature type="compositionally biased region" description="Polar residues" evidence="12">
    <location>
        <begin position="22"/>
        <end position="34"/>
    </location>
</feature>
<feature type="compositionally biased region" description="Polar residues" evidence="12">
    <location>
        <begin position="213"/>
        <end position="222"/>
    </location>
</feature>
<dbReference type="AlphaFoldDB" id="A0A1W5CR53"/>
<evidence type="ECO:0000256" key="3">
    <source>
        <dbReference type="ARBA" id="ARBA00022723"/>
    </source>
</evidence>
<keyword evidence="6" id="KW-0862">Zinc</keyword>
<feature type="region of interest" description="Disordered" evidence="12">
    <location>
        <begin position="1"/>
        <end position="55"/>
    </location>
</feature>
<keyword evidence="15" id="KW-1185">Reference proteome</keyword>
<comment type="subcellular location">
    <subcellularLocation>
        <location evidence="1">Nucleus</location>
    </subcellularLocation>
</comment>
<dbReference type="Gene3D" id="3.30.160.60">
    <property type="entry name" value="Classic Zinc Finger"/>
    <property type="match status" value="2"/>
</dbReference>
<feature type="compositionally biased region" description="Low complexity" evidence="12">
    <location>
        <begin position="265"/>
        <end position="278"/>
    </location>
</feature>
<dbReference type="GO" id="GO:0010468">
    <property type="term" value="P:regulation of gene expression"/>
    <property type="evidence" value="ECO:0007669"/>
    <property type="project" value="TreeGrafter"/>
</dbReference>
<feature type="compositionally biased region" description="Pro residues" evidence="12">
    <location>
        <begin position="37"/>
        <end position="52"/>
    </location>
</feature>
<evidence type="ECO:0000256" key="9">
    <source>
        <dbReference type="ARBA" id="ARBA00023163"/>
    </source>
</evidence>
<evidence type="ECO:0000313" key="15">
    <source>
        <dbReference type="Proteomes" id="UP000192927"/>
    </source>
</evidence>
<evidence type="ECO:0000256" key="7">
    <source>
        <dbReference type="ARBA" id="ARBA00023015"/>
    </source>
</evidence>
<feature type="domain" description="C2H2-type" evidence="13">
    <location>
        <begin position="459"/>
        <end position="493"/>
    </location>
</feature>
<feature type="compositionally biased region" description="Low complexity" evidence="12">
    <location>
        <begin position="294"/>
        <end position="315"/>
    </location>
</feature>
<feature type="compositionally biased region" description="Polar residues" evidence="12">
    <location>
        <begin position="316"/>
        <end position="355"/>
    </location>
</feature>
<evidence type="ECO:0000256" key="8">
    <source>
        <dbReference type="ARBA" id="ARBA00023125"/>
    </source>
</evidence>
<keyword evidence="4" id="KW-0677">Repeat</keyword>
<evidence type="ECO:0000256" key="10">
    <source>
        <dbReference type="ARBA" id="ARBA00023242"/>
    </source>
</evidence>
<evidence type="ECO:0000259" key="13">
    <source>
        <dbReference type="PROSITE" id="PS50157"/>
    </source>
</evidence>
<name>A0A1W5CR53_9LECA</name>
<dbReference type="PROSITE" id="PS51257">
    <property type="entry name" value="PROKAR_LIPOPROTEIN"/>
    <property type="match status" value="1"/>
</dbReference>
<dbReference type="PROSITE" id="PS50157">
    <property type="entry name" value="ZINC_FINGER_C2H2_2"/>
    <property type="match status" value="2"/>
</dbReference>
<dbReference type="GO" id="GO:0008270">
    <property type="term" value="F:zinc ion binding"/>
    <property type="evidence" value="ECO:0007669"/>
    <property type="project" value="UniProtKB-KW"/>
</dbReference>
<accession>A0A1W5CR53</accession>
<keyword evidence="8" id="KW-0238">DNA-binding</keyword>
<keyword evidence="5 11" id="KW-0863">Zinc-finger</keyword>
<feature type="domain" description="C2H2-type" evidence="13">
    <location>
        <begin position="431"/>
        <end position="458"/>
    </location>
</feature>
<dbReference type="Proteomes" id="UP000192927">
    <property type="component" value="Unassembled WGS sequence"/>
</dbReference>
<dbReference type="PANTHER" id="PTHR16515:SF58">
    <property type="entry name" value="ZINC FINGER PROTEIN 22"/>
    <property type="match status" value="1"/>
</dbReference>
<dbReference type="EMBL" id="FWEW01000011">
    <property type="protein sequence ID" value="SLM33326.1"/>
    <property type="molecule type" value="Genomic_DNA"/>
</dbReference>
<dbReference type="PROSITE" id="PS00028">
    <property type="entry name" value="ZINC_FINGER_C2H2_1"/>
    <property type="match status" value="1"/>
</dbReference>
<dbReference type="SUPFAM" id="SSF57667">
    <property type="entry name" value="beta-beta-alpha zinc fingers"/>
    <property type="match status" value="1"/>
</dbReference>
<feature type="compositionally biased region" description="Polar residues" evidence="12">
    <location>
        <begin position="81"/>
        <end position="94"/>
    </location>
</feature>
<evidence type="ECO:0000256" key="1">
    <source>
        <dbReference type="ARBA" id="ARBA00004123"/>
    </source>
</evidence>
<evidence type="ECO:0000256" key="2">
    <source>
        <dbReference type="ARBA" id="ARBA00006991"/>
    </source>
</evidence>
<keyword evidence="9" id="KW-0804">Transcription</keyword>
<organism evidence="14 15">
    <name type="scientific">Lasallia pustulata</name>
    <dbReference type="NCBI Taxonomy" id="136370"/>
    <lineage>
        <taxon>Eukaryota</taxon>
        <taxon>Fungi</taxon>
        <taxon>Dikarya</taxon>
        <taxon>Ascomycota</taxon>
        <taxon>Pezizomycotina</taxon>
        <taxon>Lecanoromycetes</taxon>
        <taxon>OSLEUM clade</taxon>
        <taxon>Umbilicariomycetidae</taxon>
        <taxon>Umbilicariales</taxon>
        <taxon>Umbilicariaceae</taxon>
        <taxon>Lasallia</taxon>
    </lineage>
</organism>
<evidence type="ECO:0000256" key="5">
    <source>
        <dbReference type="ARBA" id="ARBA00022771"/>
    </source>
</evidence>
<sequence length="528" mass="55664">MSKLPSLDYSQSQAGQYWPGANASSSGIGCQPQHTLPTPPTPETDVFKPPPGQAREGSYNVATAIHLSGMSSQLDHAHAPSSLTARRSAASNLPNFELPPPQPLSKGFPPFPAINATQPVATNGNVGNLLTPPSNIPGESLSPISSGVTSGTSASQNGLPPYTPNGYWQAPGATGTTPFSFGTGTTPQPWGQGALNPLFPPRGMFSPSLGSLMRTNSSSPSAGENIPPPYDINQQLPPFPGSMSMSAPASLPAIAAQQQALAYMSSQTPVSTTTQPSPINAPEPYMQRPPPTPSYYSSGSQPSSTPQQSQFPTFTAPSPMQQSPNGANGSRISPINSQPPNLQPAHNQQSHQYSRPFQPYSLPAMSGGPIMSNLHSPGSQMALMGHHGSFPGFNSGHSAAAAQIHHQQMYGGHMGQQAGPGSGGPHNDRPFKCDQCPQSFNRNHDLKRHKRIHLAVKPFPCGHCEKSFSRKDALKRHILVKGCGKAGHSNNSESHPKEDDDDSMSPVDKSEILSSEDNDESPVLDGRA</sequence>
<evidence type="ECO:0000256" key="4">
    <source>
        <dbReference type="ARBA" id="ARBA00022737"/>
    </source>
</evidence>
<dbReference type="GO" id="GO:0003677">
    <property type="term" value="F:DNA binding"/>
    <property type="evidence" value="ECO:0007669"/>
    <property type="project" value="UniProtKB-KW"/>
</dbReference>
<protein>
    <submittedName>
        <fullName evidence="14">Zinc finger, C2H2-like</fullName>
    </submittedName>
</protein>
<feature type="compositionally biased region" description="Low complexity" evidence="12">
    <location>
        <begin position="171"/>
        <end position="193"/>
    </location>
</feature>
<evidence type="ECO:0000313" key="14">
    <source>
        <dbReference type="EMBL" id="SLM33326.1"/>
    </source>
</evidence>
<dbReference type="FunFam" id="3.30.160.60:FF:001156">
    <property type="entry name" value="Zinc finger protein 407"/>
    <property type="match status" value="1"/>
</dbReference>
<keyword evidence="7" id="KW-0805">Transcription regulation</keyword>
<comment type="similarity">
    <text evidence="2">Belongs to the krueppel C2H2-type zinc-finger protein family.</text>
</comment>
<feature type="compositionally biased region" description="Polar residues" evidence="12">
    <location>
        <begin position="142"/>
        <end position="158"/>
    </location>
</feature>
<keyword evidence="10" id="KW-0539">Nucleus</keyword>
<feature type="region of interest" description="Disordered" evidence="12">
    <location>
        <begin position="129"/>
        <end position="246"/>
    </location>
</feature>
<dbReference type="InterPro" id="IPR013087">
    <property type="entry name" value="Znf_C2H2_type"/>
</dbReference>
<dbReference type="GO" id="GO:0005634">
    <property type="term" value="C:nucleus"/>
    <property type="evidence" value="ECO:0007669"/>
    <property type="project" value="UniProtKB-SubCell"/>
</dbReference>
<feature type="region of interest" description="Disordered" evidence="12">
    <location>
        <begin position="73"/>
        <end position="104"/>
    </location>
</feature>
<dbReference type="InterPro" id="IPR050331">
    <property type="entry name" value="Zinc_finger"/>
</dbReference>
<feature type="region of interest" description="Disordered" evidence="12">
    <location>
        <begin position="483"/>
        <end position="528"/>
    </location>
</feature>